<proteinExistence type="predicted"/>
<dbReference type="InterPro" id="IPR014867">
    <property type="entry name" value="Spore_coat_CotH_CotH2/3/7"/>
</dbReference>
<dbReference type="PANTHER" id="PTHR40050">
    <property type="entry name" value="INNER SPORE COAT PROTEIN H"/>
    <property type="match status" value="1"/>
</dbReference>
<organism evidence="2 3">
    <name type="scientific">Neocallimastix californiae</name>
    <dbReference type="NCBI Taxonomy" id="1754190"/>
    <lineage>
        <taxon>Eukaryota</taxon>
        <taxon>Fungi</taxon>
        <taxon>Fungi incertae sedis</taxon>
        <taxon>Chytridiomycota</taxon>
        <taxon>Chytridiomycota incertae sedis</taxon>
        <taxon>Neocallimastigomycetes</taxon>
        <taxon>Neocallimastigales</taxon>
        <taxon>Neocallimastigaceae</taxon>
        <taxon>Neocallimastix</taxon>
    </lineage>
</organism>
<accession>A0A1Y2D7E5</accession>
<protein>
    <recommendedName>
        <fullName evidence="4">Coth-domain-containing protein</fullName>
    </recommendedName>
</protein>
<reference evidence="2 3" key="1">
    <citation type="submission" date="2016-08" db="EMBL/GenBank/DDBJ databases">
        <title>A Parts List for Fungal Cellulosomes Revealed by Comparative Genomics.</title>
        <authorList>
            <consortium name="DOE Joint Genome Institute"/>
            <person name="Haitjema C.H."/>
            <person name="Gilmore S.P."/>
            <person name="Henske J.K."/>
            <person name="Solomon K.V."/>
            <person name="De Groot R."/>
            <person name="Kuo A."/>
            <person name="Mondo S.J."/>
            <person name="Salamov A.A."/>
            <person name="Labutti K."/>
            <person name="Zhao Z."/>
            <person name="Chiniquy J."/>
            <person name="Barry K."/>
            <person name="Brewer H.M."/>
            <person name="Purvine S.O."/>
            <person name="Wright A.T."/>
            <person name="Boxma B."/>
            <person name="Van Alen T."/>
            <person name="Hackstein J.H."/>
            <person name="Baker S.E."/>
            <person name="Grigoriev I.V."/>
            <person name="O'Malley M.A."/>
        </authorList>
    </citation>
    <scope>NUCLEOTIDE SEQUENCE [LARGE SCALE GENOMIC DNA]</scope>
    <source>
        <strain evidence="2 3">G1</strain>
    </source>
</reference>
<keyword evidence="1" id="KW-0732">Signal</keyword>
<feature type="chain" id="PRO_5012078911" description="Coth-domain-containing protein" evidence="1">
    <location>
        <begin position="19"/>
        <end position="607"/>
    </location>
</feature>
<gene>
    <name evidence="2" type="ORF">LY90DRAFT_669722</name>
</gene>
<dbReference type="STRING" id="1754190.A0A1Y2D7E5"/>
<sequence>MNCNLILLILTIVIKIWAAKFTVVSFNGPCKLNIGGALYRMESNSTVPNLYKAYVTAKPGTKYNYICGGKQDVSRTLSGEKTYNELFGRSLTIYDMPEFGYNATKPWTRSIGRTELFDPDYVPIVIIDVDKSFFTKAGGGIYKFNNMTFILKQNAFTFKKVKVDTKNTDEDKFQMKIRIQDDDGIYHRNVLKFRSSAYDPAFIRQILYGDIAHAIGIPAHESVAVRVYHSDGTPIGLYVLQEDVTSESFIRTAFYGNPDGTIKKYKKTPIYDGATGGDFNVYDRNQLSAFISDVENDMKIDLLEMTRQVYYTNPNDPKSVKNLDENWLDLDTFYRALALEYLAGHWDSFWFLTSNFVVYHPDEETEGTQYNYKKFKYYFIDQDFDQTFSIGMKESLSGMEKKPYTEFVNKDINYWQNTINSDEISSRTGINLDPGTRIIINKFLGCDGFPTCQSKTTFEEHLKSIVKHLFNPVAMKRKVNGYKKRLDEEIKWDTSLTRLYKAKDAHNRIYYDSYDMFIRALNEGVSSSHGILNWVEDMANNVCKQFGIKYDEVPMTPESISKEQAELSKIRDKSENVADVEASESTILRINISIILLATITSIFLLY</sequence>
<dbReference type="Proteomes" id="UP000193920">
    <property type="component" value="Unassembled WGS sequence"/>
</dbReference>
<comment type="caution">
    <text evidence="2">The sequence shown here is derived from an EMBL/GenBank/DDBJ whole genome shotgun (WGS) entry which is preliminary data.</text>
</comment>
<dbReference type="PANTHER" id="PTHR40050:SF1">
    <property type="entry name" value="INNER SPORE COAT PROTEIN H"/>
    <property type="match status" value="1"/>
</dbReference>
<dbReference type="Pfam" id="PF08757">
    <property type="entry name" value="CotH"/>
    <property type="match status" value="1"/>
</dbReference>
<evidence type="ECO:0000313" key="3">
    <source>
        <dbReference type="Proteomes" id="UP000193920"/>
    </source>
</evidence>
<dbReference type="EMBL" id="MCOG01000079">
    <property type="protein sequence ID" value="ORY55199.1"/>
    <property type="molecule type" value="Genomic_DNA"/>
</dbReference>
<keyword evidence="3" id="KW-1185">Reference proteome</keyword>
<name>A0A1Y2D7E5_9FUNG</name>
<dbReference type="AlphaFoldDB" id="A0A1Y2D7E5"/>
<evidence type="ECO:0000313" key="2">
    <source>
        <dbReference type="EMBL" id="ORY55199.1"/>
    </source>
</evidence>
<dbReference type="OrthoDB" id="2387105at2759"/>
<evidence type="ECO:0008006" key="4">
    <source>
        <dbReference type="Google" id="ProtNLM"/>
    </source>
</evidence>
<evidence type="ECO:0000256" key="1">
    <source>
        <dbReference type="SAM" id="SignalP"/>
    </source>
</evidence>
<feature type="signal peptide" evidence="1">
    <location>
        <begin position="1"/>
        <end position="18"/>
    </location>
</feature>